<name>A0ACC2PCQ3_9HYME</name>
<evidence type="ECO:0000313" key="1">
    <source>
        <dbReference type="EMBL" id="KAJ8680853.1"/>
    </source>
</evidence>
<sequence>MELRSPDPSLNGALYAALLVLRVFGLAPYQIFYSPGRQILRLRRARLNHLYAFGWMAINFYVMFIYIPARLKSNHSLRGIVEMGTVVLNLIVTSLELLLSNGNRMIDLLEVLRFIVDFDNFVRENLIACRSSSIGEHWANYKTMLTGAKVWLWSFASIGLGVHLLTFTCFQRGYRVSLKDLVLVGAPFVITTMAVNKFCGIVFLLRQRFRYLSEYMHQNLKARNNRRYKFNDLQIFGNITTYLIILCQQTQPREEDVKNPDHVTMTNQTHPKNQ</sequence>
<gene>
    <name evidence="1" type="ORF">QAD02_016640</name>
</gene>
<organism evidence="1 2">
    <name type="scientific">Eretmocerus hayati</name>
    <dbReference type="NCBI Taxonomy" id="131215"/>
    <lineage>
        <taxon>Eukaryota</taxon>
        <taxon>Metazoa</taxon>
        <taxon>Ecdysozoa</taxon>
        <taxon>Arthropoda</taxon>
        <taxon>Hexapoda</taxon>
        <taxon>Insecta</taxon>
        <taxon>Pterygota</taxon>
        <taxon>Neoptera</taxon>
        <taxon>Endopterygota</taxon>
        <taxon>Hymenoptera</taxon>
        <taxon>Apocrita</taxon>
        <taxon>Proctotrupomorpha</taxon>
        <taxon>Chalcidoidea</taxon>
        <taxon>Aphelinidae</taxon>
        <taxon>Aphelininae</taxon>
        <taxon>Eretmocerus</taxon>
    </lineage>
</organism>
<protein>
    <submittedName>
        <fullName evidence="1">Uncharacterized protein</fullName>
    </submittedName>
</protein>
<accession>A0ACC2PCQ3</accession>
<dbReference type="Proteomes" id="UP001239111">
    <property type="component" value="Chromosome 2"/>
</dbReference>
<proteinExistence type="predicted"/>
<keyword evidence="2" id="KW-1185">Reference proteome</keyword>
<comment type="caution">
    <text evidence="1">The sequence shown here is derived from an EMBL/GenBank/DDBJ whole genome shotgun (WGS) entry which is preliminary data.</text>
</comment>
<dbReference type="EMBL" id="CM056742">
    <property type="protein sequence ID" value="KAJ8680853.1"/>
    <property type="molecule type" value="Genomic_DNA"/>
</dbReference>
<reference evidence="1" key="1">
    <citation type="submission" date="2023-04" db="EMBL/GenBank/DDBJ databases">
        <title>A chromosome-level genome assembly of the parasitoid wasp Eretmocerus hayati.</title>
        <authorList>
            <person name="Zhong Y."/>
            <person name="Liu S."/>
            <person name="Liu Y."/>
        </authorList>
    </citation>
    <scope>NUCLEOTIDE SEQUENCE</scope>
    <source>
        <strain evidence="1">ZJU_SS_LIU_2023</strain>
    </source>
</reference>
<evidence type="ECO:0000313" key="2">
    <source>
        <dbReference type="Proteomes" id="UP001239111"/>
    </source>
</evidence>